<sequence>MIGCHTARLLAQRGESVLLADVAPALAAIATIVDDPRVRIEVADVTDFARLTRLVESHGVRHIVHTAPLLSTAIRQDPVKGAEVNVMGTAHLLEIARLHRLERVVIASSTTVGYPVFGDFEGDSLPEDFSLKSIRHRPGSIYAATKVAAEHLALLYRDLYGVNTVSLRYAAVISAWSGPGTSVPARVLSSLAGPAARGEVSVIDDPYLVWQGGEEFIDARDCAHANVAALDAEDPAQGIYHIGLGRLHGFEDFVAGVRRCHPALRVDMRVAPQGGFAGFAHVRRAASDISAAARELAWQPTHALADSIEHFAPFCIANEN</sequence>
<dbReference type="Pfam" id="PF01370">
    <property type="entry name" value="Epimerase"/>
    <property type="match status" value="1"/>
</dbReference>
<gene>
    <name evidence="4" type="ORF">P608_14235</name>
</gene>
<proteinExistence type="inferred from homology"/>
<dbReference type="InterPro" id="IPR036291">
    <property type="entry name" value="NAD(P)-bd_dom_sf"/>
</dbReference>
<organism evidence="4 5">
    <name type="scientific">Comamonas thiooxydans</name>
    <dbReference type="NCBI Taxonomy" id="363952"/>
    <lineage>
        <taxon>Bacteria</taxon>
        <taxon>Pseudomonadati</taxon>
        <taxon>Pseudomonadota</taxon>
        <taxon>Betaproteobacteria</taxon>
        <taxon>Burkholderiales</taxon>
        <taxon>Comamonadaceae</taxon>
        <taxon>Comamonas</taxon>
    </lineage>
</organism>
<dbReference type="InterPro" id="IPR001509">
    <property type="entry name" value="Epimerase_deHydtase"/>
</dbReference>
<reference evidence="4 5" key="1">
    <citation type="submission" date="2013-09" db="EMBL/GenBank/DDBJ databases">
        <title>High correlation between genotypes and phenotypes of environmental bacteria Comamonas testosteroni strains.</title>
        <authorList>
            <person name="Liu L."/>
            <person name="Zhu W."/>
            <person name="Xia X."/>
            <person name="Xu B."/>
            <person name="Luo M."/>
            <person name="Wang G."/>
        </authorList>
    </citation>
    <scope>NUCLEOTIDE SEQUENCE [LARGE SCALE GENOMIC DNA]</scope>
    <source>
        <strain evidence="4 5">DF2</strain>
    </source>
</reference>
<evidence type="ECO:0000256" key="1">
    <source>
        <dbReference type="ARBA" id="ARBA00005125"/>
    </source>
</evidence>
<evidence type="ECO:0000259" key="3">
    <source>
        <dbReference type="Pfam" id="PF01370"/>
    </source>
</evidence>
<dbReference type="AlphaFoldDB" id="A0A0E3CFS7"/>
<dbReference type="EMBL" id="AWTP01000113">
    <property type="protein sequence ID" value="KGH10744.1"/>
    <property type="molecule type" value="Genomic_DNA"/>
</dbReference>
<evidence type="ECO:0000256" key="2">
    <source>
        <dbReference type="ARBA" id="ARBA00007637"/>
    </source>
</evidence>
<protein>
    <recommendedName>
        <fullName evidence="3">NAD-dependent epimerase/dehydratase domain-containing protein</fullName>
    </recommendedName>
</protein>
<comment type="similarity">
    <text evidence="2">Belongs to the NAD(P)-dependent epimerase/dehydratase family.</text>
</comment>
<dbReference type="CDD" id="cd08946">
    <property type="entry name" value="SDR_e"/>
    <property type="match status" value="1"/>
</dbReference>
<dbReference type="Gene3D" id="3.40.50.720">
    <property type="entry name" value="NAD(P)-binding Rossmann-like Domain"/>
    <property type="match status" value="1"/>
</dbReference>
<feature type="domain" description="NAD-dependent epimerase/dehydratase" evidence="3">
    <location>
        <begin position="1"/>
        <end position="243"/>
    </location>
</feature>
<evidence type="ECO:0000313" key="4">
    <source>
        <dbReference type="EMBL" id="KGH10744.1"/>
    </source>
</evidence>
<comment type="caution">
    <text evidence="4">The sequence shown here is derived from an EMBL/GenBank/DDBJ whole genome shotgun (WGS) entry which is preliminary data.</text>
</comment>
<dbReference type="PANTHER" id="PTHR43000">
    <property type="entry name" value="DTDP-D-GLUCOSE 4,6-DEHYDRATASE-RELATED"/>
    <property type="match status" value="1"/>
</dbReference>
<accession>A0A0E3CFS7</accession>
<dbReference type="Proteomes" id="UP000029549">
    <property type="component" value="Unassembled WGS sequence"/>
</dbReference>
<name>A0A0E3CFS7_9BURK</name>
<dbReference type="SUPFAM" id="SSF51735">
    <property type="entry name" value="NAD(P)-binding Rossmann-fold domains"/>
    <property type="match status" value="1"/>
</dbReference>
<keyword evidence="5" id="KW-1185">Reference proteome</keyword>
<comment type="pathway">
    <text evidence="1">Bacterial outer membrane biogenesis; LPS O-antigen biosynthesis.</text>
</comment>
<evidence type="ECO:0000313" key="5">
    <source>
        <dbReference type="Proteomes" id="UP000029549"/>
    </source>
</evidence>